<keyword evidence="2" id="KW-1185">Reference proteome</keyword>
<dbReference type="EMBL" id="CP002425">
    <property type="protein sequence ID" value="ADX84700.1"/>
    <property type="molecule type" value="Genomic_DNA"/>
</dbReference>
<protein>
    <submittedName>
        <fullName evidence="1">Uncharacterized protein</fullName>
    </submittedName>
</protein>
<name>F0NED8_SACI5</name>
<evidence type="ECO:0000313" key="2">
    <source>
        <dbReference type="Proteomes" id="UP000002664"/>
    </source>
</evidence>
<dbReference type="AlphaFoldDB" id="F0NED8"/>
<evidence type="ECO:0000313" key="1">
    <source>
        <dbReference type="EMBL" id="ADX84700.1"/>
    </source>
</evidence>
<sequence length="96" mass="11242">MIKDPSIFENTIYIIKSLRFSHWVLRTSKLSLSEIISYLPFLLSGLDKSKDLIKRLKKFHDAVEEEGADFDLIKNEIENLGWYNIKLSTKPIIKDE</sequence>
<gene>
    <name evidence="1" type="ordered locus">SiRe_0617</name>
</gene>
<reference evidence="1 2" key="1">
    <citation type="journal article" date="2011" name="J. Bacteriol.">
        <title>Genome analyses of icelandic strains of Sulfolobus islandicus, model organisms for genetic and virus-host interaction studies.</title>
        <authorList>
            <person name="Guo L."/>
            <person name="Brugger K."/>
            <person name="Liu C."/>
            <person name="Shah S.A."/>
            <person name="Zheng H."/>
            <person name="Zhu Y."/>
            <person name="Wang S."/>
            <person name="Lillestol R.K."/>
            <person name="Chen L."/>
            <person name="Frank J."/>
            <person name="Prangishvili D."/>
            <person name="Paulin L."/>
            <person name="She Q."/>
            <person name="Huang L."/>
            <person name="Garrett R.A."/>
        </authorList>
    </citation>
    <scope>NUCLEOTIDE SEQUENCE [LARGE SCALE GENOMIC DNA]</scope>
    <source>
        <strain evidence="1 2">REY15A</strain>
    </source>
</reference>
<organism evidence="1 2">
    <name type="scientific">Saccharolobus islandicus (strain REY15A)</name>
    <name type="common">Sulfolobus islandicus</name>
    <dbReference type="NCBI Taxonomy" id="930945"/>
    <lineage>
        <taxon>Archaea</taxon>
        <taxon>Thermoproteota</taxon>
        <taxon>Thermoprotei</taxon>
        <taxon>Sulfolobales</taxon>
        <taxon>Sulfolobaceae</taxon>
        <taxon>Saccharolobus</taxon>
    </lineage>
</organism>
<accession>F0NED8</accession>
<dbReference type="eggNOG" id="arCOG07301">
    <property type="taxonomic scope" value="Archaea"/>
</dbReference>
<dbReference type="KEGG" id="sir:SiRe_0617"/>
<proteinExistence type="predicted"/>
<dbReference type="RefSeq" id="WP_014513665.1">
    <property type="nucleotide sequence ID" value="NC_017276.1"/>
</dbReference>
<dbReference type="GeneID" id="12417516"/>
<dbReference type="HOGENOM" id="CLU_2353337_0_0_2"/>
<dbReference type="Proteomes" id="UP000002664">
    <property type="component" value="Chromosome"/>
</dbReference>